<dbReference type="EMBL" id="KN840582">
    <property type="protein sequence ID" value="KIP04218.1"/>
    <property type="molecule type" value="Genomic_DNA"/>
</dbReference>
<organism evidence="3 4">
    <name type="scientific">Phlebiopsis gigantea (strain 11061_1 CR5-6)</name>
    <name type="common">White-rot fungus</name>
    <name type="synonym">Peniophora gigantea</name>
    <dbReference type="NCBI Taxonomy" id="745531"/>
    <lineage>
        <taxon>Eukaryota</taxon>
        <taxon>Fungi</taxon>
        <taxon>Dikarya</taxon>
        <taxon>Basidiomycota</taxon>
        <taxon>Agaricomycotina</taxon>
        <taxon>Agaricomycetes</taxon>
        <taxon>Polyporales</taxon>
        <taxon>Phanerochaetaceae</taxon>
        <taxon>Phlebiopsis</taxon>
    </lineage>
</organism>
<dbReference type="OrthoDB" id="3246365at2759"/>
<evidence type="ECO:0000313" key="4">
    <source>
        <dbReference type="Proteomes" id="UP000053257"/>
    </source>
</evidence>
<protein>
    <submittedName>
        <fullName evidence="3">Uncharacterized protein</fullName>
    </submittedName>
</protein>
<dbReference type="Proteomes" id="UP000053257">
    <property type="component" value="Unassembled WGS sequence"/>
</dbReference>
<name>A0A0C3PF89_PHLG1</name>
<accession>A0A0C3PF89</accession>
<feature type="region of interest" description="Disordered" evidence="1">
    <location>
        <begin position="108"/>
        <end position="169"/>
    </location>
</feature>
<feature type="chain" id="PRO_5002180448" evidence="2">
    <location>
        <begin position="28"/>
        <end position="334"/>
    </location>
</feature>
<feature type="signal peptide" evidence="2">
    <location>
        <begin position="1"/>
        <end position="27"/>
    </location>
</feature>
<reference evidence="3 4" key="1">
    <citation type="journal article" date="2014" name="PLoS Genet.">
        <title>Analysis of the Phlebiopsis gigantea genome, transcriptome and secretome provides insight into its pioneer colonization strategies of wood.</title>
        <authorList>
            <person name="Hori C."/>
            <person name="Ishida T."/>
            <person name="Igarashi K."/>
            <person name="Samejima M."/>
            <person name="Suzuki H."/>
            <person name="Master E."/>
            <person name="Ferreira P."/>
            <person name="Ruiz-Duenas F.J."/>
            <person name="Held B."/>
            <person name="Canessa P."/>
            <person name="Larrondo L.F."/>
            <person name="Schmoll M."/>
            <person name="Druzhinina I.S."/>
            <person name="Kubicek C.P."/>
            <person name="Gaskell J.A."/>
            <person name="Kersten P."/>
            <person name="St John F."/>
            <person name="Glasner J."/>
            <person name="Sabat G."/>
            <person name="Splinter BonDurant S."/>
            <person name="Syed K."/>
            <person name="Yadav J."/>
            <person name="Mgbeahuruike A.C."/>
            <person name="Kovalchuk A."/>
            <person name="Asiegbu F.O."/>
            <person name="Lackner G."/>
            <person name="Hoffmeister D."/>
            <person name="Rencoret J."/>
            <person name="Gutierrez A."/>
            <person name="Sun H."/>
            <person name="Lindquist E."/>
            <person name="Barry K."/>
            <person name="Riley R."/>
            <person name="Grigoriev I.V."/>
            <person name="Henrissat B."/>
            <person name="Kues U."/>
            <person name="Berka R.M."/>
            <person name="Martinez A.T."/>
            <person name="Covert S.F."/>
            <person name="Blanchette R.A."/>
            <person name="Cullen D."/>
        </authorList>
    </citation>
    <scope>NUCLEOTIDE SEQUENCE [LARGE SCALE GENOMIC DNA]</scope>
    <source>
        <strain evidence="3 4">11061_1 CR5-6</strain>
    </source>
</reference>
<dbReference type="STRING" id="745531.A0A0C3PF89"/>
<evidence type="ECO:0000256" key="1">
    <source>
        <dbReference type="SAM" id="MobiDB-lite"/>
    </source>
</evidence>
<feature type="compositionally biased region" description="Basic and acidic residues" evidence="1">
    <location>
        <begin position="137"/>
        <end position="156"/>
    </location>
</feature>
<evidence type="ECO:0000256" key="2">
    <source>
        <dbReference type="SAM" id="SignalP"/>
    </source>
</evidence>
<sequence length="334" mass="37005">MYLTTAPPLLFALGVRIFLNFMNPGHADSAPDFILHGLWQGVLLYYVLKHHPWATLPIGFAISAKLVFDFTSNFDTVRCACTLLGTALGVLFTDVLAQLFEQGRYNDVEPATPKSAVPQGQPREPSSRRLRLVSFERSSDPERPSHRHKPSADRTRAAAPSPAPTNEHSIDTALTLDSLPSSIDPHGQLSPLERDVTLLRARASLADSERRRFKEERKWALSQGNHARAEQLAWQVRRYTTLMESFHREADAKVVEAARATAQPIPVPQPVPVQQAPRHSQINYTQPHFQSAQQSQTIPSNGTPLVSVTLGGGRHRKKSGGASILKPSIHVHTR</sequence>
<dbReference type="HOGENOM" id="CLU_066051_0_0_1"/>
<evidence type="ECO:0000313" key="3">
    <source>
        <dbReference type="EMBL" id="KIP04218.1"/>
    </source>
</evidence>
<keyword evidence="2" id="KW-0732">Signal</keyword>
<gene>
    <name evidence="3" type="ORF">PHLGIDRAFT_129662</name>
</gene>
<dbReference type="AlphaFoldDB" id="A0A0C3PF89"/>
<proteinExistence type="predicted"/>
<keyword evidence="4" id="KW-1185">Reference proteome</keyword>